<feature type="region of interest" description="Disordered" evidence="5">
    <location>
        <begin position="407"/>
        <end position="519"/>
    </location>
</feature>
<feature type="region of interest" description="Disordered" evidence="5">
    <location>
        <begin position="545"/>
        <end position="564"/>
    </location>
</feature>
<keyword evidence="3" id="KW-0677">Repeat</keyword>
<dbReference type="PANTHER" id="PTHR45930:SF4">
    <property type="entry name" value="ADHESION G PROTEIN-COUPLED RECEPTOR A3"/>
    <property type="match status" value="1"/>
</dbReference>
<dbReference type="InterPro" id="IPR051963">
    <property type="entry name" value="Adhesion_GPCR_A"/>
</dbReference>
<dbReference type="InterPro" id="IPR003591">
    <property type="entry name" value="Leu-rich_rpt_typical-subtyp"/>
</dbReference>
<feature type="compositionally biased region" description="Basic and acidic residues" evidence="5">
    <location>
        <begin position="768"/>
        <end position="779"/>
    </location>
</feature>
<feature type="region of interest" description="Disordered" evidence="5">
    <location>
        <begin position="335"/>
        <end position="354"/>
    </location>
</feature>
<keyword evidence="4" id="KW-0675">Receptor</keyword>
<keyword evidence="2" id="KW-0433">Leucine-rich repeat</keyword>
<sequence>MAHSRLLSLVIFLAWSGLGCTASYPNLKCCCPTYYSMHNGNITRLTCYDEVCSFRSIPKPLPTSLERFMVSHQNIPKIVTGDFTRLESLTALIIQGSQVMTIQPGSFQTLTNLLELSLVGNKISRLEAETFRGLAKLEDLDLDNNRLHYIDGAAFVGLTVLRKLTLNKNCLSSIPRGTDQTTQPLKLIMTYNPIMSIIEIGELKHILSLILAQNGILCDCRLREMKRWMTMNNHLQWHITCAHPVTRLPKRLRWIRRDDLRCTSNVTKGSAGTEHEFEPWRRCHSTSQIPAPNHIMERSTYSCPVRYEHSNDPGASTMLPVAGFPGELLKNATHETSTGTTTYTSQSQTTVGDTTTQVESKEVATGPGFGLSAIHLTLVGLASFLGCSVIAGVIAFCVRKCKAVRQQDNADGQRDAANRHYENDDQFSDTDSARGVTYENDDQFSDTGGARVHYENDDQFSDTDGANRNQYENDDQFSDTDGANRNQYENDDQFSDTDGANTNQYDYDDQFSDDDSSHRTIPHKLVSKKTRKTFSLAKAEHARRRRIQKRLAKRRATEDRRKAKSTVLTVLADVHAQAQANGHYDNDKDCVGLNSREATKSLDNAVSDGGHYANERPVADSVTKASESTKRHDDDSDSDHDYMTLPNLSPGEGTGVEEGGKKSQSKPAEDRNSASTSACANDLSDNDYITFPGEENADGKTGRDLSTSEDSSDHTYVTLPGEENAEEQQSETGQKNGQAPDIALDSSDAEDCSDHTYITFPATENAEEQQRERGKKSTEAADITTDSSDAEDCSDHTYITFPATENAEEQQRERGKKSAEAGDIATDSSGAEDYSDHTYVTFPGTDDAEEHTQETKRQNGQVSDCVVSIADDISDHFYVTLPETENVEKRKEETERQNGQVSDSVVSIVDDISDHFYVTLPETENAEERKEETEPQNGHVSDLDSVSSNTDISDHIYVTFPETEIETEY</sequence>
<dbReference type="PROSITE" id="PS51450">
    <property type="entry name" value="LRR"/>
    <property type="match status" value="1"/>
</dbReference>
<evidence type="ECO:0000256" key="5">
    <source>
        <dbReference type="SAM" id="MobiDB-lite"/>
    </source>
</evidence>
<evidence type="ECO:0000256" key="6">
    <source>
        <dbReference type="SAM" id="SignalP"/>
    </source>
</evidence>
<dbReference type="PROSITE" id="PS51257">
    <property type="entry name" value="PROKAR_LIPOPROTEIN"/>
    <property type="match status" value="1"/>
</dbReference>
<feature type="compositionally biased region" description="Low complexity" evidence="5">
    <location>
        <begin position="336"/>
        <end position="350"/>
    </location>
</feature>
<proteinExistence type="inferred from homology"/>
<feature type="chain" id="PRO_5002936533" description="LRRCT domain-containing protein" evidence="6">
    <location>
        <begin position="22"/>
        <end position="969"/>
    </location>
</feature>
<feature type="region of interest" description="Disordered" evidence="5">
    <location>
        <begin position="603"/>
        <end position="860"/>
    </location>
</feature>
<evidence type="ECO:0000256" key="3">
    <source>
        <dbReference type="ARBA" id="ARBA00022737"/>
    </source>
</evidence>
<dbReference type="eggNOG" id="KOG4237">
    <property type="taxonomic scope" value="Eukaryota"/>
</dbReference>
<dbReference type="AlphaFoldDB" id="C3ZKN0"/>
<dbReference type="STRING" id="7739.C3ZKN0"/>
<feature type="region of interest" description="Disordered" evidence="5">
    <location>
        <begin position="921"/>
        <end position="957"/>
    </location>
</feature>
<feature type="compositionally biased region" description="Basic residues" evidence="5">
    <location>
        <begin position="545"/>
        <end position="554"/>
    </location>
</feature>
<evidence type="ECO:0000256" key="1">
    <source>
        <dbReference type="ARBA" id="ARBA00007343"/>
    </source>
</evidence>
<organism>
    <name type="scientific">Branchiostoma floridae</name>
    <name type="common">Florida lancelet</name>
    <name type="synonym">Amphioxus</name>
    <dbReference type="NCBI Taxonomy" id="7739"/>
    <lineage>
        <taxon>Eukaryota</taxon>
        <taxon>Metazoa</taxon>
        <taxon>Chordata</taxon>
        <taxon>Cephalochordata</taxon>
        <taxon>Leptocardii</taxon>
        <taxon>Amphioxiformes</taxon>
        <taxon>Branchiostomatidae</taxon>
        <taxon>Branchiostoma</taxon>
    </lineage>
</organism>
<dbReference type="InParanoid" id="C3ZKN0"/>
<accession>C3ZKN0</accession>
<protein>
    <recommendedName>
        <fullName evidence="8">LRRCT domain-containing protein</fullName>
    </recommendedName>
</protein>
<dbReference type="Pfam" id="PF13855">
    <property type="entry name" value="LRR_8"/>
    <property type="match status" value="1"/>
</dbReference>
<dbReference type="SMART" id="SM00369">
    <property type="entry name" value="LRR_TYP"/>
    <property type="match status" value="4"/>
</dbReference>
<dbReference type="InterPro" id="IPR032675">
    <property type="entry name" value="LRR_dom_sf"/>
</dbReference>
<gene>
    <name evidence="7" type="ORF">BRAFLDRAFT_101126</name>
</gene>
<evidence type="ECO:0000313" key="7">
    <source>
        <dbReference type="EMBL" id="EEN46879.1"/>
    </source>
</evidence>
<dbReference type="PANTHER" id="PTHR45930">
    <property type="entry name" value="G-PROTEIN COUPLED RECEPTOR 124-LIKE PROTEIN"/>
    <property type="match status" value="1"/>
</dbReference>
<dbReference type="SUPFAM" id="SSF52058">
    <property type="entry name" value="L domain-like"/>
    <property type="match status" value="1"/>
</dbReference>
<dbReference type="InterPro" id="IPR001611">
    <property type="entry name" value="Leu-rich_rpt"/>
</dbReference>
<feature type="compositionally biased region" description="Basic and acidic residues" evidence="5">
    <location>
        <begin position="411"/>
        <end position="423"/>
    </location>
</feature>
<dbReference type="Gene3D" id="3.80.10.10">
    <property type="entry name" value="Ribonuclease Inhibitor"/>
    <property type="match status" value="1"/>
</dbReference>
<dbReference type="EMBL" id="GG666638">
    <property type="protein sequence ID" value="EEN46879.1"/>
    <property type="molecule type" value="Genomic_DNA"/>
</dbReference>
<feature type="compositionally biased region" description="Polar residues" evidence="5">
    <location>
        <begin position="935"/>
        <end position="951"/>
    </location>
</feature>
<comment type="similarity">
    <text evidence="1">Belongs to the G-protein coupled receptor 2 family. Adhesion G-protein coupled receptor (ADGR) subfamily.</text>
</comment>
<reference evidence="7" key="1">
    <citation type="journal article" date="2008" name="Nature">
        <title>The amphioxus genome and the evolution of the chordate karyotype.</title>
        <authorList>
            <consortium name="US DOE Joint Genome Institute (JGI-PGF)"/>
            <person name="Putnam N.H."/>
            <person name="Butts T."/>
            <person name="Ferrier D.E.K."/>
            <person name="Furlong R.F."/>
            <person name="Hellsten U."/>
            <person name="Kawashima T."/>
            <person name="Robinson-Rechavi M."/>
            <person name="Shoguchi E."/>
            <person name="Terry A."/>
            <person name="Yu J.-K."/>
            <person name="Benito-Gutierrez E.L."/>
            <person name="Dubchak I."/>
            <person name="Garcia-Fernandez J."/>
            <person name="Gibson-Brown J.J."/>
            <person name="Grigoriev I.V."/>
            <person name="Horton A.C."/>
            <person name="de Jong P.J."/>
            <person name="Jurka J."/>
            <person name="Kapitonov V.V."/>
            <person name="Kohara Y."/>
            <person name="Kuroki Y."/>
            <person name="Lindquist E."/>
            <person name="Lucas S."/>
            <person name="Osoegawa K."/>
            <person name="Pennacchio L.A."/>
            <person name="Salamov A.A."/>
            <person name="Satou Y."/>
            <person name="Sauka-Spengler T."/>
            <person name="Schmutz J."/>
            <person name="Shin-I T."/>
            <person name="Toyoda A."/>
            <person name="Bronner-Fraser M."/>
            <person name="Fujiyama A."/>
            <person name="Holland L.Z."/>
            <person name="Holland P.W.H."/>
            <person name="Satoh N."/>
            <person name="Rokhsar D.S."/>
        </authorList>
    </citation>
    <scope>NUCLEOTIDE SEQUENCE [LARGE SCALE GENOMIC DNA]</scope>
    <source>
        <strain evidence="7">S238N-H82</strain>
        <tissue evidence="7">Testes</tissue>
    </source>
</reference>
<keyword evidence="6" id="KW-0732">Signal</keyword>
<evidence type="ECO:0000256" key="4">
    <source>
        <dbReference type="ARBA" id="ARBA00023170"/>
    </source>
</evidence>
<feature type="compositionally biased region" description="Basic and acidic residues" evidence="5">
    <location>
        <begin position="627"/>
        <end position="642"/>
    </location>
</feature>
<name>C3ZKN0_BRAFL</name>
<feature type="compositionally biased region" description="Basic and acidic residues" evidence="5">
    <location>
        <begin position="809"/>
        <end position="820"/>
    </location>
</feature>
<feature type="signal peptide" evidence="6">
    <location>
        <begin position="1"/>
        <end position="21"/>
    </location>
</feature>
<evidence type="ECO:0000256" key="2">
    <source>
        <dbReference type="ARBA" id="ARBA00022614"/>
    </source>
</evidence>
<evidence type="ECO:0008006" key="8">
    <source>
        <dbReference type="Google" id="ProtNLM"/>
    </source>
</evidence>